<gene>
    <name evidence="2" type="ORF">A3C05_02820</name>
</gene>
<dbReference type="EMBL" id="MFHP01000024">
    <property type="protein sequence ID" value="OGF72134.1"/>
    <property type="molecule type" value="Genomic_DNA"/>
</dbReference>
<sequence>MCYRILSVIYKTQFFMGANKSVGKNKTYIIGVAVALIIVILVGFWFFSNRRETYKGVYYPVGSIFGKQEYVFSPEFEILANCFAWALSINKKRVEQNLTSNIGFRDKADCGLNCNFEKVSMSSEGASKACDETYEVPL</sequence>
<keyword evidence="1" id="KW-1133">Transmembrane helix</keyword>
<name>A0A1F5W922_9BACT</name>
<keyword evidence="1" id="KW-0472">Membrane</keyword>
<evidence type="ECO:0000313" key="3">
    <source>
        <dbReference type="Proteomes" id="UP000178743"/>
    </source>
</evidence>
<comment type="caution">
    <text evidence="2">The sequence shown here is derived from an EMBL/GenBank/DDBJ whole genome shotgun (WGS) entry which is preliminary data.</text>
</comment>
<protein>
    <submittedName>
        <fullName evidence="2">Uncharacterized protein</fullName>
    </submittedName>
</protein>
<dbReference type="Proteomes" id="UP000178743">
    <property type="component" value="Unassembled WGS sequence"/>
</dbReference>
<feature type="transmembrane region" description="Helical" evidence="1">
    <location>
        <begin position="28"/>
        <end position="47"/>
    </location>
</feature>
<keyword evidence="1" id="KW-0812">Transmembrane</keyword>
<reference evidence="2 3" key="1">
    <citation type="journal article" date="2016" name="Nat. Commun.">
        <title>Thousands of microbial genomes shed light on interconnected biogeochemical processes in an aquifer system.</title>
        <authorList>
            <person name="Anantharaman K."/>
            <person name="Brown C.T."/>
            <person name="Hug L.A."/>
            <person name="Sharon I."/>
            <person name="Castelle C.J."/>
            <person name="Probst A.J."/>
            <person name="Thomas B.C."/>
            <person name="Singh A."/>
            <person name="Wilkins M.J."/>
            <person name="Karaoz U."/>
            <person name="Brodie E.L."/>
            <person name="Williams K.H."/>
            <person name="Hubbard S.S."/>
            <person name="Banfield J.F."/>
        </authorList>
    </citation>
    <scope>NUCLEOTIDE SEQUENCE [LARGE SCALE GENOMIC DNA]</scope>
</reference>
<accession>A0A1F5W922</accession>
<dbReference type="AlphaFoldDB" id="A0A1F5W922"/>
<evidence type="ECO:0000313" key="2">
    <source>
        <dbReference type="EMBL" id="OGF72134.1"/>
    </source>
</evidence>
<proteinExistence type="predicted"/>
<organism evidence="2 3">
    <name type="scientific">Candidatus Giovannonibacteria bacterium RIFCSPHIGHO2_02_FULL_45_40</name>
    <dbReference type="NCBI Taxonomy" id="1798337"/>
    <lineage>
        <taxon>Bacteria</taxon>
        <taxon>Candidatus Giovannoniibacteriota</taxon>
    </lineage>
</organism>
<evidence type="ECO:0000256" key="1">
    <source>
        <dbReference type="SAM" id="Phobius"/>
    </source>
</evidence>